<evidence type="ECO:0000313" key="3">
    <source>
        <dbReference type="Proteomes" id="UP000464661"/>
    </source>
</evidence>
<sequence length="144" mass="16275">MLRLRIRTHTRARHRQEGAIMNDFPGTEKLEGLDACWRAANYLTVGQIYLQSNPVLATPLKLADIKPRLLGHWGTSPGLNLIYTHLNRLIRHYDLNMLFVTGPGHGGPAMVAQAYLDGTYTELNPAIERNAQKAVPDRAWRRHA</sequence>
<gene>
    <name evidence="2" type="ORF">PPTS312_27390</name>
</gene>
<dbReference type="InterPro" id="IPR018970">
    <property type="entry name" value="Xul5P/Fru6P_PKetolase_N"/>
</dbReference>
<accession>A0A7U6RCK2</accession>
<dbReference type="Pfam" id="PF09364">
    <property type="entry name" value="XFP_N"/>
    <property type="match status" value="1"/>
</dbReference>
<name>A0A7U6RCK2_PSEPU</name>
<reference evidence="2 3" key="1">
    <citation type="submission" date="2020-01" db="EMBL/GenBank/DDBJ databases">
        <title>Complete Genome Sequence of Pseudomonas putida Strain TS312, Harboring the HdtS type N-acyl-homoserine Lactone Synthase, Isolated from a Paper Mill.</title>
        <authorList>
            <person name="Hosoe A."/>
            <person name="Suenaga T."/>
            <person name="Sugi T."/>
            <person name="Izumi T."/>
            <person name="Nagai N."/>
            <person name="Terada A."/>
        </authorList>
    </citation>
    <scope>NUCLEOTIDE SEQUENCE [LARGE SCALE GENOMIC DNA]</scope>
    <source>
        <strain evidence="2 3">TS312</strain>
    </source>
</reference>
<dbReference type="GO" id="GO:0005975">
    <property type="term" value="P:carbohydrate metabolic process"/>
    <property type="evidence" value="ECO:0007669"/>
    <property type="project" value="InterPro"/>
</dbReference>
<protein>
    <recommendedName>
        <fullName evidence="1">Xylulose 5-phosphate/Fructose 6-phosphate phosphoketolase N-terminal domain-containing protein</fullName>
    </recommendedName>
</protein>
<proteinExistence type="predicted"/>
<dbReference type="PANTHER" id="PTHR31273">
    <property type="entry name" value="PHOSPHOKETOLASE-RELATED"/>
    <property type="match status" value="1"/>
</dbReference>
<dbReference type="GO" id="GO:0016832">
    <property type="term" value="F:aldehyde-lyase activity"/>
    <property type="evidence" value="ECO:0007669"/>
    <property type="project" value="InterPro"/>
</dbReference>
<organism evidence="2 3">
    <name type="scientific">Pseudomonas putida</name>
    <name type="common">Arthrobacter siderocapsulatus</name>
    <dbReference type="NCBI Taxonomy" id="303"/>
    <lineage>
        <taxon>Bacteria</taxon>
        <taxon>Pseudomonadati</taxon>
        <taxon>Pseudomonadota</taxon>
        <taxon>Gammaproteobacteria</taxon>
        <taxon>Pseudomonadales</taxon>
        <taxon>Pseudomonadaceae</taxon>
        <taxon>Pseudomonas</taxon>
    </lineage>
</organism>
<dbReference type="AlphaFoldDB" id="A0A7U6RCK2"/>
<dbReference type="Gene3D" id="3.40.50.970">
    <property type="match status" value="1"/>
</dbReference>
<dbReference type="Proteomes" id="UP000464661">
    <property type="component" value="Chromosome"/>
</dbReference>
<dbReference type="EMBL" id="AP022324">
    <property type="protein sequence ID" value="BBU44824.1"/>
    <property type="molecule type" value="Genomic_DNA"/>
</dbReference>
<dbReference type="PANTHER" id="PTHR31273:SF0">
    <property type="entry name" value="PHOSPHOKETOLASE-RELATED"/>
    <property type="match status" value="1"/>
</dbReference>
<evidence type="ECO:0000259" key="1">
    <source>
        <dbReference type="Pfam" id="PF09364"/>
    </source>
</evidence>
<feature type="domain" description="Xylulose 5-phosphate/Fructose 6-phosphate phosphoketolase N-terminal" evidence="1">
    <location>
        <begin position="28"/>
        <end position="130"/>
    </location>
</feature>
<dbReference type="SUPFAM" id="SSF52518">
    <property type="entry name" value="Thiamin diphosphate-binding fold (THDP-binding)"/>
    <property type="match status" value="1"/>
</dbReference>
<evidence type="ECO:0000313" key="2">
    <source>
        <dbReference type="EMBL" id="BBU44824.1"/>
    </source>
</evidence>
<dbReference type="InterPro" id="IPR005593">
    <property type="entry name" value="Xul5P/Fru6P_PKetolase"/>
</dbReference>
<dbReference type="InterPro" id="IPR029061">
    <property type="entry name" value="THDP-binding"/>
</dbReference>